<organism evidence="1 2">
    <name type="scientific">Rhizobium lusitanum</name>
    <dbReference type="NCBI Taxonomy" id="293958"/>
    <lineage>
        <taxon>Bacteria</taxon>
        <taxon>Pseudomonadati</taxon>
        <taxon>Pseudomonadota</taxon>
        <taxon>Alphaproteobacteria</taxon>
        <taxon>Hyphomicrobiales</taxon>
        <taxon>Rhizobiaceae</taxon>
        <taxon>Rhizobium/Agrobacterium group</taxon>
        <taxon>Rhizobium</taxon>
    </lineage>
</organism>
<dbReference type="InterPro" id="IPR024532">
    <property type="entry name" value="DUF3830"/>
</dbReference>
<dbReference type="Proteomes" id="UP000199205">
    <property type="component" value="Unassembled WGS sequence"/>
</dbReference>
<dbReference type="EMBL" id="FMAF01000023">
    <property type="protein sequence ID" value="SCB46499.1"/>
    <property type="molecule type" value="Genomic_DNA"/>
</dbReference>
<proteinExistence type="predicted"/>
<reference evidence="1 2" key="1">
    <citation type="submission" date="2016-08" db="EMBL/GenBank/DDBJ databases">
        <authorList>
            <person name="Seilhamer J.J."/>
        </authorList>
    </citation>
    <scope>NUCLEOTIDE SEQUENCE [LARGE SCALE GENOMIC DNA]</scope>
    <source>
        <strain evidence="1 2">P1-7</strain>
    </source>
</reference>
<accession>A0A1C3X2P6</accession>
<protein>
    <recommendedName>
        <fullName evidence="3">DUF3830 family protein</fullName>
    </recommendedName>
</protein>
<evidence type="ECO:0000313" key="1">
    <source>
        <dbReference type="EMBL" id="SCB46499.1"/>
    </source>
</evidence>
<dbReference type="Pfam" id="PF12903">
    <property type="entry name" value="DUF3830"/>
    <property type="match status" value="1"/>
</dbReference>
<dbReference type="AlphaFoldDB" id="A0A1C3X2P6"/>
<evidence type="ECO:0000313" key="2">
    <source>
        <dbReference type="Proteomes" id="UP000199205"/>
    </source>
</evidence>
<gene>
    <name evidence="1" type="ORF">GA0061101_12328</name>
</gene>
<sequence>MTMKLKIIAGPFTFDAKLETEKAPKTCEAFLKQMPLSGKIVHVRWSGEGVDTVGQLRIWREL</sequence>
<dbReference type="Gene3D" id="2.40.100.20">
    <property type="match status" value="1"/>
</dbReference>
<evidence type="ECO:0008006" key="3">
    <source>
        <dbReference type="Google" id="ProtNLM"/>
    </source>
</evidence>
<name>A0A1C3X2P6_9HYPH</name>